<proteinExistence type="predicted"/>
<protein>
    <submittedName>
        <fullName evidence="1">Uncharacterized protein</fullName>
    </submittedName>
</protein>
<dbReference type="RefSeq" id="WP_104871634.1">
    <property type="nucleotide sequence ID" value="NZ_JADNKX010000001.1"/>
</dbReference>
<accession>A0A2S7RUB8</accession>
<reference evidence="1 2" key="1">
    <citation type="journal article" date="2018" name="Pathog. Dis.">
        <title>Whole-genome sequencing based characterization of antimicrobial resistance in Enterococcus.</title>
        <authorList>
            <person name="Tyson G."/>
        </authorList>
    </citation>
    <scope>NUCLEOTIDE SEQUENCE [LARGE SCALE GENOMIC DNA]</scope>
    <source>
        <strain evidence="1 2">CVM N55263</strain>
    </source>
</reference>
<evidence type="ECO:0000313" key="2">
    <source>
        <dbReference type="Proteomes" id="UP000237934"/>
    </source>
</evidence>
<gene>
    <name evidence="1" type="ORF">CUS89_07355</name>
</gene>
<comment type="caution">
    <text evidence="1">The sequence shown here is derived from an EMBL/GenBank/DDBJ whole genome shotgun (WGS) entry which is preliminary data.</text>
</comment>
<dbReference type="AlphaFoldDB" id="A0A2S7RUB8"/>
<name>A0A2S7RUB8_ENTMU</name>
<evidence type="ECO:0000313" key="1">
    <source>
        <dbReference type="EMBL" id="PQF23378.1"/>
    </source>
</evidence>
<dbReference type="Proteomes" id="UP000237934">
    <property type="component" value="Unassembled WGS sequence"/>
</dbReference>
<sequence>MEQVKIFALEYAVSVFNEIISQDSDSGKFKIVWNTDKGFATCETLLWTDYNYVVLSEELSYERFRQITFDPSSDSENALKVVRFKLFDYFKNRSASTFTKRPDQLLLFLLDIVDNSGIEDLEYPNYSTIRNFKTLDGLIDLPFILNIDLNLSPVSLIKEQTTTP</sequence>
<dbReference type="EMBL" id="PUAP01000022">
    <property type="protein sequence ID" value="PQF23378.1"/>
    <property type="molecule type" value="Genomic_DNA"/>
</dbReference>
<organism evidence="1 2">
    <name type="scientific">Enterococcus mundtii</name>
    <dbReference type="NCBI Taxonomy" id="53346"/>
    <lineage>
        <taxon>Bacteria</taxon>
        <taxon>Bacillati</taxon>
        <taxon>Bacillota</taxon>
        <taxon>Bacilli</taxon>
        <taxon>Lactobacillales</taxon>
        <taxon>Enterococcaceae</taxon>
        <taxon>Enterococcus</taxon>
    </lineage>
</organism>